<evidence type="ECO:0000313" key="15">
    <source>
        <dbReference type="EMBL" id="GGM25521.1"/>
    </source>
</evidence>
<dbReference type="PROSITE" id="PS50198">
    <property type="entry name" value="PPIC_PPIASE_2"/>
    <property type="match status" value="1"/>
</dbReference>
<organism evidence="15 16">
    <name type="scientific">Paraliobacillus quinghaiensis</name>
    <dbReference type="NCBI Taxonomy" id="470815"/>
    <lineage>
        <taxon>Bacteria</taxon>
        <taxon>Bacillati</taxon>
        <taxon>Bacillota</taxon>
        <taxon>Bacilli</taxon>
        <taxon>Bacillales</taxon>
        <taxon>Bacillaceae</taxon>
        <taxon>Paraliobacillus</taxon>
    </lineage>
</organism>
<dbReference type="GO" id="GO:0003755">
    <property type="term" value="F:peptidyl-prolyl cis-trans isomerase activity"/>
    <property type="evidence" value="ECO:0007669"/>
    <property type="project" value="UniProtKB-UniRule"/>
</dbReference>
<evidence type="ECO:0000256" key="10">
    <source>
        <dbReference type="ARBA" id="ARBA00023288"/>
    </source>
</evidence>
<keyword evidence="16" id="KW-1185">Reference proteome</keyword>
<evidence type="ECO:0000256" key="13">
    <source>
        <dbReference type="SAM" id="SignalP"/>
    </source>
</evidence>
<dbReference type="SUPFAM" id="SSF109998">
    <property type="entry name" value="Triger factor/SurA peptide-binding domain-like"/>
    <property type="match status" value="1"/>
</dbReference>
<dbReference type="AlphaFoldDB" id="A0A917WSF1"/>
<evidence type="ECO:0000256" key="8">
    <source>
        <dbReference type="ARBA" id="ARBA00023139"/>
    </source>
</evidence>
<dbReference type="InterPro" id="IPR050245">
    <property type="entry name" value="PrsA_foldase"/>
</dbReference>
<proteinExistence type="inferred from homology"/>
<dbReference type="Proteomes" id="UP000618460">
    <property type="component" value="Unassembled WGS sequence"/>
</dbReference>
<dbReference type="PROSITE" id="PS51257">
    <property type="entry name" value="PROKAR_LIPOPROTEIN"/>
    <property type="match status" value="1"/>
</dbReference>
<feature type="chain" id="PRO_5039227008" description="Foldase protein PrsA" evidence="13">
    <location>
        <begin position="20"/>
        <end position="291"/>
    </location>
</feature>
<dbReference type="PROSITE" id="PS01096">
    <property type="entry name" value="PPIC_PPIASE_1"/>
    <property type="match status" value="1"/>
</dbReference>
<dbReference type="PANTHER" id="PTHR47245:SF1">
    <property type="entry name" value="FOLDASE PROTEIN PRSA"/>
    <property type="match status" value="1"/>
</dbReference>
<comment type="similarity">
    <text evidence="3 11">Belongs to the PrsA family.</text>
</comment>
<evidence type="ECO:0000256" key="5">
    <source>
        <dbReference type="ARBA" id="ARBA00022729"/>
    </source>
</evidence>
<dbReference type="PANTHER" id="PTHR47245">
    <property type="entry name" value="PEPTIDYLPROLYL ISOMERASE"/>
    <property type="match status" value="1"/>
</dbReference>
<evidence type="ECO:0000256" key="4">
    <source>
        <dbReference type="ARBA" id="ARBA00022475"/>
    </source>
</evidence>
<dbReference type="Pfam" id="PF13616">
    <property type="entry name" value="Rotamase_3"/>
    <property type="match status" value="1"/>
</dbReference>
<keyword evidence="7 11" id="KW-0472">Membrane</keyword>
<reference evidence="15" key="2">
    <citation type="submission" date="2020-09" db="EMBL/GenBank/DDBJ databases">
        <authorList>
            <person name="Sun Q."/>
            <person name="Zhou Y."/>
        </authorList>
    </citation>
    <scope>NUCLEOTIDE SEQUENCE</scope>
    <source>
        <strain evidence="15">CGMCC 1.6333</strain>
    </source>
</reference>
<dbReference type="Gene3D" id="3.10.50.40">
    <property type="match status" value="1"/>
</dbReference>
<dbReference type="EMBL" id="BMLG01000002">
    <property type="protein sequence ID" value="GGM25521.1"/>
    <property type="molecule type" value="Genomic_DNA"/>
</dbReference>
<keyword evidence="9 11" id="KW-0413">Isomerase</keyword>
<comment type="subcellular location">
    <subcellularLocation>
        <location evidence="2 11">Cell membrane</location>
        <topology evidence="2 11">Lipid-anchor</topology>
    </subcellularLocation>
</comment>
<dbReference type="HAMAP" id="MF_01145">
    <property type="entry name" value="Foldase_PrsA"/>
    <property type="match status" value="1"/>
</dbReference>
<evidence type="ECO:0000256" key="3">
    <source>
        <dbReference type="ARBA" id="ARBA00006071"/>
    </source>
</evidence>
<feature type="signal peptide" evidence="13">
    <location>
        <begin position="1"/>
        <end position="19"/>
    </location>
</feature>
<evidence type="ECO:0000256" key="6">
    <source>
        <dbReference type="ARBA" id="ARBA00023110"/>
    </source>
</evidence>
<comment type="catalytic activity">
    <reaction evidence="1 11">
        <text>[protein]-peptidylproline (omega=180) = [protein]-peptidylproline (omega=0)</text>
        <dbReference type="Rhea" id="RHEA:16237"/>
        <dbReference type="Rhea" id="RHEA-COMP:10747"/>
        <dbReference type="Rhea" id="RHEA-COMP:10748"/>
        <dbReference type="ChEBI" id="CHEBI:83833"/>
        <dbReference type="ChEBI" id="CHEBI:83834"/>
        <dbReference type="EC" id="5.2.1.8"/>
    </reaction>
</comment>
<keyword evidence="8 11" id="KW-0564">Palmitate</keyword>
<keyword evidence="6 11" id="KW-0697">Rotamase</keyword>
<feature type="domain" description="PpiC" evidence="14">
    <location>
        <begin position="137"/>
        <end position="226"/>
    </location>
</feature>
<keyword evidence="10 11" id="KW-0449">Lipoprotein</keyword>
<dbReference type="InterPro" id="IPR023058">
    <property type="entry name" value="PPIase_PpiC_CS"/>
</dbReference>
<comment type="function">
    <text evidence="11">Plays a major role in protein secretion by helping the post-translocational extracellular folding of several secreted proteins.</text>
</comment>
<accession>A0A917WSF1</accession>
<dbReference type="EC" id="5.2.1.8" evidence="11"/>
<keyword evidence="5 11" id="KW-0732">Signal</keyword>
<dbReference type="InterPro" id="IPR000297">
    <property type="entry name" value="PPIase_PpiC"/>
</dbReference>
<dbReference type="InterPro" id="IPR023059">
    <property type="entry name" value="Foldase_PrsA"/>
</dbReference>
<dbReference type="InterPro" id="IPR046357">
    <property type="entry name" value="PPIase_dom_sf"/>
</dbReference>
<evidence type="ECO:0000256" key="2">
    <source>
        <dbReference type="ARBA" id="ARBA00004193"/>
    </source>
</evidence>
<dbReference type="GO" id="GO:0006457">
    <property type="term" value="P:protein folding"/>
    <property type="evidence" value="ECO:0007669"/>
    <property type="project" value="UniProtKB-UniRule"/>
</dbReference>
<dbReference type="RefSeq" id="WP_117153381.1">
    <property type="nucleotide sequence ID" value="NZ_BMLG01000002.1"/>
</dbReference>
<evidence type="ECO:0000256" key="1">
    <source>
        <dbReference type="ARBA" id="ARBA00000971"/>
    </source>
</evidence>
<evidence type="ECO:0000256" key="12">
    <source>
        <dbReference type="SAM" id="Coils"/>
    </source>
</evidence>
<feature type="coiled-coil region" evidence="12">
    <location>
        <begin position="227"/>
        <end position="270"/>
    </location>
</feature>
<evidence type="ECO:0000259" key="14">
    <source>
        <dbReference type="PROSITE" id="PS50198"/>
    </source>
</evidence>
<sequence>MKKLAIAATLAAGIFTLSACSSDDPETVVETESGNITKEAFYNELKDTSGEAVLQQMVMLQILEDKYDLEEGEIDEQVEMYKSQVGDQWDAFLSQQGLADEEALREVLKINLLVQKAVTEDIEVTDEEIENRYERMQTEVEASHILVADEETAKDLKAQLDEGADFATLAKEHSIDGSATSGGELGYFSAGKMVAPFENAAFSLDVDEVSEPVESTHGWHIIKVTDKRELDTEVEPLEDIREDLRQEIALSKVENSSEKLDQVLEEANIDVKIEDFEDLFAKEEVAEDIVE</sequence>
<keyword evidence="4 11" id="KW-1003">Cell membrane</keyword>
<evidence type="ECO:0000256" key="7">
    <source>
        <dbReference type="ARBA" id="ARBA00023136"/>
    </source>
</evidence>
<evidence type="ECO:0000256" key="9">
    <source>
        <dbReference type="ARBA" id="ARBA00023235"/>
    </source>
</evidence>
<reference evidence="15" key="1">
    <citation type="journal article" date="2014" name="Int. J. Syst. Evol. Microbiol.">
        <title>Complete genome sequence of Corynebacterium casei LMG S-19264T (=DSM 44701T), isolated from a smear-ripened cheese.</title>
        <authorList>
            <consortium name="US DOE Joint Genome Institute (JGI-PGF)"/>
            <person name="Walter F."/>
            <person name="Albersmeier A."/>
            <person name="Kalinowski J."/>
            <person name="Ruckert C."/>
        </authorList>
    </citation>
    <scope>NUCLEOTIDE SEQUENCE</scope>
    <source>
        <strain evidence="15">CGMCC 1.6333</strain>
    </source>
</reference>
<dbReference type="InterPro" id="IPR027304">
    <property type="entry name" value="Trigger_fact/SurA_dom_sf"/>
</dbReference>
<keyword evidence="12" id="KW-0175">Coiled coil</keyword>
<evidence type="ECO:0000313" key="16">
    <source>
        <dbReference type="Proteomes" id="UP000618460"/>
    </source>
</evidence>
<evidence type="ECO:0000256" key="11">
    <source>
        <dbReference type="HAMAP-Rule" id="MF_01145"/>
    </source>
</evidence>
<name>A0A917WSF1_9BACI</name>
<comment type="caution">
    <text evidence="15">The sequence shown here is derived from an EMBL/GenBank/DDBJ whole genome shotgun (WGS) entry which is preliminary data.</text>
</comment>
<dbReference type="GO" id="GO:0005886">
    <property type="term" value="C:plasma membrane"/>
    <property type="evidence" value="ECO:0007669"/>
    <property type="project" value="UniProtKB-SubCell"/>
</dbReference>
<dbReference type="OrthoDB" id="14196at2"/>
<gene>
    <name evidence="11 15" type="primary">prsA</name>
    <name evidence="15" type="ORF">GCM10011351_09010</name>
</gene>
<dbReference type="SUPFAM" id="SSF54534">
    <property type="entry name" value="FKBP-like"/>
    <property type="match status" value="1"/>
</dbReference>
<protein>
    <recommendedName>
        <fullName evidence="11">Foldase protein PrsA</fullName>
        <ecNumber evidence="11">5.2.1.8</ecNumber>
    </recommendedName>
</protein>